<evidence type="ECO:0000256" key="2">
    <source>
        <dbReference type="SAM" id="SignalP"/>
    </source>
</evidence>
<dbReference type="KEGG" id="htq:FRZ44_21560"/>
<sequence length="199" mass="19037">MTNSARSIRSGTLASVLLAAALVAAPVGFGTDGHWVDGAAAYAKNGGGGGGNGNGNGNGGGNGKGNGAGNANGASKNANAGKGLSSASDDESAPGNHGALASSLGALNAANASTKALDKANPNSRVGRIATYGKVVAAEDTLADPNASAEDKAAAQSLLDGLGLAGMTAEDAERASLEDAANKTVTDKVMDAVNDMLGL</sequence>
<evidence type="ECO:0000313" key="3">
    <source>
        <dbReference type="EMBL" id="QEX16861.1"/>
    </source>
</evidence>
<proteinExistence type="predicted"/>
<feature type="chain" id="PRO_5023829487" description="Holotricin-3" evidence="2">
    <location>
        <begin position="25"/>
        <end position="199"/>
    </location>
</feature>
<gene>
    <name evidence="3" type="ORF">FRZ44_21560</name>
</gene>
<feature type="signal peptide" evidence="2">
    <location>
        <begin position="1"/>
        <end position="24"/>
    </location>
</feature>
<name>A0A5J6MI91_9PROT</name>
<feature type="region of interest" description="Disordered" evidence="1">
    <location>
        <begin position="67"/>
        <end position="99"/>
    </location>
</feature>
<keyword evidence="4" id="KW-1185">Reference proteome</keyword>
<accession>A0A5J6MI91</accession>
<feature type="compositionally biased region" description="Low complexity" evidence="1">
    <location>
        <begin position="71"/>
        <end position="83"/>
    </location>
</feature>
<protein>
    <recommendedName>
        <fullName evidence="5">Holotricin-3</fullName>
    </recommendedName>
</protein>
<reference evidence="3 4" key="1">
    <citation type="submission" date="2019-08" db="EMBL/GenBank/DDBJ databases">
        <title>Hyperibacter terrae gen. nov., sp. nov. and Hyperibacter viscosus sp. nov., two new members in the family Rhodospirillaceae isolated from the rhizosphere of Hypericum perforatum.</title>
        <authorList>
            <person name="Noviana Z."/>
        </authorList>
    </citation>
    <scope>NUCLEOTIDE SEQUENCE [LARGE SCALE GENOMIC DNA]</scope>
    <source>
        <strain evidence="3 4">R5913</strain>
    </source>
</reference>
<keyword evidence="2" id="KW-0732">Signal</keyword>
<evidence type="ECO:0008006" key="5">
    <source>
        <dbReference type="Google" id="ProtNLM"/>
    </source>
</evidence>
<evidence type="ECO:0000256" key="1">
    <source>
        <dbReference type="SAM" id="MobiDB-lite"/>
    </source>
</evidence>
<dbReference type="EMBL" id="CP042906">
    <property type="protein sequence ID" value="QEX16861.1"/>
    <property type="molecule type" value="Genomic_DNA"/>
</dbReference>
<evidence type="ECO:0000313" key="4">
    <source>
        <dbReference type="Proteomes" id="UP000326202"/>
    </source>
</evidence>
<dbReference type="Proteomes" id="UP000326202">
    <property type="component" value="Chromosome"/>
</dbReference>
<organism evidence="3 4">
    <name type="scientific">Hypericibacter terrae</name>
    <dbReference type="NCBI Taxonomy" id="2602015"/>
    <lineage>
        <taxon>Bacteria</taxon>
        <taxon>Pseudomonadati</taxon>
        <taxon>Pseudomonadota</taxon>
        <taxon>Alphaproteobacteria</taxon>
        <taxon>Rhodospirillales</taxon>
        <taxon>Dongiaceae</taxon>
        <taxon>Hypericibacter</taxon>
    </lineage>
</organism>
<dbReference type="AlphaFoldDB" id="A0A5J6MI91"/>